<name>A0A074YLS3_AURSE</name>
<keyword evidence="3" id="KW-1185">Reference proteome</keyword>
<evidence type="ECO:0000313" key="3">
    <source>
        <dbReference type="Proteomes" id="UP000030641"/>
    </source>
</evidence>
<reference evidence="2 3" key="1">
    <citation type="journal article" date="2014" name="BMC Genomics">
        <title>Genome sequencing of four Aureobasidium pullulans varieties: biotechnological potential, stress tolerance, and description of new species.</title>
        <authorList>
            <person name="Gostin Ar C."/>
            <person name="Ohm R.A."/>
            <person name="Kogej T."/>
            <person name="Sonjak S."/>
            <person name="Turk M."/>
            <person name="Zajc J."/>
            <person name="Zalar P."/>
            <person name="Grube M."/>
            <person name="Sun H."/>
            <person name="Han J."/>
            <person name="Sharma A."/>
            <person name="Chiniquy J."/>
            <person name="Ngan C.Y."/>
            <person name="Lipzen A."/>
            <person name="Barry K."/>
            <person name="Grigoriev I.V."/>
            <person name="Gunde-Cimerman N."/>
        </authorList>
    </citation>
    <scope>NUCLEOTIDE SEQUENCE [LARGE SCALE GENOMIC DNA]</scope>
    <source>
        <strain evidence="2 3">EXF-2481</strain>
    </source>
</reference>
<dbReference type="OrthoDB" id="3883282at2759"/>
<feature type="region of interest" description="Disordered" evidence="1">
    <location>
        <begin position="85"/>
        <end position="191"/>
    </location>
</feature>
<dbReference type="EMBL" id="KL584751">
    <property type="protein sequence ID" value="KEQ98763.1"/>
    <property type="molecule type" value="Genomic_DNA"/>
</dbReference>
<dbReference type="HOGENOM" id="CLU_1294141_0_0_1"/>
<dbReference type="Proteomes" id="UP000030641">
    <property type="component" value="Unassembled WGS sequence"/>
</dbReference>
<evidence type="ECO:0000313" key="2">
    <source>
        <dbReference type="EMBL" id="KEQ98763.1"/>
    </source>
</evidence>
<protein>
    <submittedName>
        <fullName evidence="2">Uncharacterized protein</fullName>
    </submittedName>
</protein>
<dbReference type="GeneID" id="25363128"/>
<feature type="region of interest" description="Disordered" evidence="1">
    <location>
        <begin position="1"/>
        <end position="52"/>
    </location>
</feature>
<organism evidence="2 3">
    <name type="scientific">Aureobasidium subglaciale (strain EXF-2481)</name>
    <name type="common">Aureobasidium pullulans var. subglaciale</name>
    <dbReference type="NCBI Taxonomy" id="1043005"/>
    <lineage>
        <taxon>Eukaryota</taxon>
        <taxon>Fungi</taxon>
        <taxon>Dikarya</taxon>
        <taxon>Ascomycota</taxon>
        <taxon>Pezizomycotina</taxon>
        <taxon>Dothideomycetes</taxon>
        <taxon>Dothideomycetidae</taxon>
        <taxon>Dothideales</taxon>
        <taxon>Saccotheciaceae</taxon>
        <taxon>Aureobasidium</taxon>
    </lineage>
</organism>
<feature type="compositionally biased region" description="Basic and acidic residues" evidence="1">
    <location>
        <begin position="91"/>
        <end position="109"/>
    </location>
</feature>
<feature type="compositionally biased region" description="Low complexity" evidence="1">
    <location>
        <begin position="182"/>
        <end position="191"/>
    </location>
</feature>
<feature type="compositionally biased region" description="Low complexity" evidence="1">
    <location>
        <begin position="27"/>
        <end position="37"/>
    </location>
</feature>
<dbReference type="AlphaFoldDB" id="A0A074YLS3"/>
<feature type="compositionally biased region" description="Pro residues" evidence="1">
    <location>
        <begin position="38"/>
        <end position="47"/>
    </location>
</feature>
<dbReference type="RefSeq" id="XP_013347293.1">
    <property type="nucleotide sequence ID" value="XM_013491839.1"/>
</dbReference>
<evidence type="ECO:0000256" key="1">
    <source>
        <dbReference type="SAM" id="MobiDB-lite"/>
    </source>
</evidence>
<proteinExistence type="predicted"/>
<feature type="compositionally biased region" description="Polar residues" evidence="1">
    <location>
        <begin position="126"/>
        <end position="163"/>
    </location>
</feature>
<dbReference type="InParanoid" id="A0A074YLS3"/>
<sequence>MARSKSLDQYVPPPHHWHMVTRKNSCPSRYRQASPARAPRPPAPQNFPPENQHDPLHMIDLALAVLEGRHDPGGEHYCSCPLDWSTTSEHPAAEPMKRERERRREREAEAVEGEGEVEEQGRVTPRNVSAYSQNSIQASLQENPVRTPANPQSSVSTEGTFSMSRAALWTRLSQPGPPTPTTPTKSKSGKG</sequence>
<gene>
    <name evidence="2" type="ORF">AUEXF2481DRAFT_26018</name>
</gene>
<accession>A0A074YLS3</accession>